<evidence type="ECO:0000256" key="6">
    <source>
        <dbReference type="ARBA" id="ARBA00022683"/>
    </source>
</evidence>
<accession>A0AAX0AV93</accession>
<organism evidence="9 10">
    <name type="scientific">Clostridium beijerinckii</name>
    <name type="common">Clostridium MP</name>
    <dbReference type="NCBI Taxonomy" id="1520"/>
    <lineage>
        <taxon>Bacteria</taxon>
        <taxon>Bacillati</taxon>
        <taxon>Bacillota</taxon>
        <taxon>Clostridia</taxon>
        <taxon>Eubacteriales</taxon>
        <taxon>Clostridiaceae</taxon>
        <taxon>Clostridium</taxon>
    </lineage>
</organism>
<dbReference type="GO" id="GO:0005737">
    <property type="term" value="C:cytoplasm"/>
    <property type="evidence" value="ECO:0007669"/>
    <property type="project" value="UniProtKB-SubCell"/>
</dbReference>
<keyword evidence="4" id="KW-0762">Sugar transport</keyword>
<proteinExistence type="predicted"/>
<keyword evidence="6" id="KW-0598">Phosphotransferase system</keyword>
<comment type="subcellular location">
    <subcellularLocation>
        <location evidence="1">Cytoplasm</location>
    </subcellularLocation>
</comment>
<keyword evidence="2" id="KW-0813">Transport</keyword>
<dbReference type="Pfam" id="PF03830">
    <property type="entry name" value="PTSIIB_sorb"/>
    <property type="match status" value="1"/>
</dbReference>
<reference evidence="9" key="2">
    <citation type="journal article" date="2022" name="Nat. Biotechnol.">
        <title>Carbon-negative production of acetone and isopropanol by gas fermentation at industrial pilot scale.</title>
        <authorList>
            <person name="Liew F.E."/>
            <person name="Nogle R."/>
            <person name="Abdalla T."/>
            <person name="Rasor B.J."/>
            <person name="Canter C."/>
            <person name="Jensen R.O."/>
            <person name="Wang L."/>
            <person name="Strutz J."/>
            <person name="Chirania P."/>
            <person name="De Tissera S."/>
            <person name="Mueller A.P."/>
            <person name="Ruan Z."/>
            <person name="Gao A."/>
            <person name="Tran L."/>
            <person name="Engle N.L."/>
            <person name="Bromley J.C."/>
            <person name="Daniell J."/>
            <person name="Conrado R."/>
            <person name="Tschaplinski T.J."/>
            <person name="Giannone R.J."/>
            <person name="Hettich R.L."/>
            <person name="Karim A.S."/>
            <person name="Simpson S.D."/>
            <person name="Brown S.D."/>
            <person name="Leang C."/>
            <person name="Jewett M.C."/>
            <person name="Kopke M."/>
        </authorList>
    </citation>
    <scope>NUCLEOTIDE SEQUENCE</scope>
    <source>
        <strain evidence="9">DJ080</strain>
    </source>
</reference>
<protein>
    <submittedName>
        <fullName evidence="9">PTS system mannose-specific IIB component</fullName>
    </submittedName>
</protein>
<dbReference type="GO" id="GO:0009401">
    <property type="term" value="P:phosphoenolpyruvate-dependent sugar phosphotransferase system"/>
    <property type="evidence" value="ECO:0007669"/>
    <property type="project" value="UniProtKB-KW"/>
</dbReference>
<evidence type="ECO:0000256" key="2">
    <source>
        <dbReference type="ARBA" id="ARBA00022448"/>
    </source>
</evidence>
<dbReference type="InterPro" id="IPR036667">
    <property type="entry name" value="PTS_IIB_sorbose-sp_sf"/>
</dbReference>
<evidence type="ECO:0000256" key="3">
    <source>
        <dbReference type="ARBA" id="ARBA00022490"/>
    </source>
</evidence>
<reference evidence="9" key="1">
    <citation type="submission" date="2020-05" db="EMBL/GenBank/DDBJ databases">
        <authorList>
            <person name="Brown S."/>
            <person name="Huntemann M."/>
            <person name="Clum A."/>
            <person name="Spunde A."/>
            <person name="Palaniappan K."/>
            <person name="Ritter S."/>
            <person name="Mikhailova N."/>
            <person name="Chen I.-M."/>
            <person name="Stamatis D."/>
            <person name="Reddy T."/>
            <person name="O'Malley R."/>
            <person name="Daum C."/>
            <person name="Shapiro N."/>
            <person name="Ivanova N."/>
            <person name="Kyrpides N."/>
            <person name="Woyke T."/>
        </authorList>
    </citation>
    <scope>NUCLEOTIDE SEQUENCE</scope>
    <source>
        <strain evidence="9">DJ080</strain>
    </source>
</reference>
<evidence type="ECO:0000256" key="7">
    <source>
        <dbReference type="ARBA" id="ARBA00022777"/>
    </source>
</evidence>
<keyword evidence="7" id="KW-0418">Kinase</keyword>
<dbReference type="EMBL" id="JABSWW010000001">
    <property type="protein sequence ID" value="NRT86373.1"/>
    <property type="molecule type" value="Genomic_DNA"/>
</dbReference>
<evidence type="ECO:0000256" key="5">
    <source>
        <dbReference type="ARBA" id="ARBA00022679"/>
    </source>
</evidence>
<keyword evidence="5" id="KW-0808">Transferase</keyword>
<comment type="caution">
    <text evidence="9">The sequence shown here is derived from an EMBL/GenBank/DDBJ whole genome shotgun (WGS) entry which is preliminary data.</text>
</comment>
<dbReference type="Proteomes" id="UP001193748">
    <property type="component" value="Unassembled WGS sequence"/>
</dbReference>
<evidence type="ECO:0000313" key="10">
    <source>
        <dbReference type="Proteomes" id="UP001193748"/>
    </source>
</evidence>
<gene>
    <name evidence="9" type="ORF">B0H41_000052</name>
</gene>
<dbReference type="RefSeq" id="WP_077843583.1">
    <property type="nucleotide sequence ID" value="NZ_CP107022.1"/>
</dbReference>
<name>A0AAX0AV93_CLOBE</name>
<evidence type="ECO:0000256" key="1">
    <source>
        <dbReference type="ARBA" id="ARBA00004496"/>
    </source>
</evidence>
<dbReference type="SUPFAM" id="SSF52728">
    <property type="entry name" value="PTS IIb component"/>
    <property type="match status" value="1"/>
</dbReference>
<dbReference type="GO" id="GO:0016301">
    <property type="term" value="F:kinase activity"/>
    <property type="evidence" value="ECO:0007669"/>
    <property type="project" value="UniProtKB-KW"/>
</dbReference>
<dbReference type="PROSITE" id="PS51101">
    <property type="entry name" value="PTS_EIIB_TYPE_4"/>
    <property type="match status" value="1"/>
</dbReference>
<keyword evidence="3" id="KW-0963">Cytoplasm</keyword>
<evidence type="ECO:0000259" key="8">
    <source>
        <dbReference type="PROSITE" id="PS51101"/>
    </source>
</evidence>
<sequence length="163" mass="18246">MIEMIRLDDRLVHGQVAVIWSKRLGVDRIIVASDEAANDELQSSALKMAAPPSAKVFVLEIEKAATIINDVRSKDKKILVVTDSPDKIYRLVSLIDEKPAINVANYGRIAGTSDKSKVTETVYTSKNENELFKKLIDKKYEVFYQPLPEDKKILLSDLIQGGE</sequence>
<dbReference type="InterPro" id="IPR004720">
    <property type="entry name" value="PTS_IIB_sorbose-sp"/>
</dbReference>
<dbReference type="Gene3D" id="3.40.35.10">
    <property type="entry name" value="Phosphotransferase system, sorbose subfamily IIB component"/>
    <property type="match status" value="1"/>
</dbReference>
<evidence type="ECO:0000256" key="4">
    <source>
        <dbReference type="ARBA" id="ARBA00022597"/>
    </source>
</evidence>
<evidence type="ECO:0000313" key="9">
    <source>
        <dbReference type="EMBL" id="NRT86373.1"/>
    </source>
</evidence>
<dbReference type="GO" id="GO:0008982">
    <property type="term" value="F:protein-N(PI)-phosphohistidine-sugar phosphotransferase activity"/>
    <property type="evidence" value="ECO:0007669"/>
    <property type="project" value="InterPro"/>
</dbReference>
<feature type="domain" description="PTS EIIB type-4" evidence="8">
    <location>
        <begin position="1"/>
        <end position="163"/>
    </location>
</feature>
<dbReference type="AlphaFoldDB" id="A0AAX0AV93"/>